<protein>
    <recommendedName>
        <fullName evidence="5">Release factor glutamine methyltransferase</fullName>
        <shortName evidence="5">RF MTase</shortName>
        <ecNumber evidence="5">2.1.1.297</ecNumber>
    </recommendedName>
    <alternativeName>
        <fullName evidence="5">N5-glutamine methyltransferase PrmC</fullName>
    </alternativeName>
    <alternativeName>
        <fullName evidence="5">Protein-(glutamine-N5) MTase PrmC</fullName>
    </alternativeName>
    <alternativeName>
        <fullName evidence="5">Protein-glutamine N-methyltransferase PrmC</fullName>
    </alternativeName>
</protein>
<comment type="function">
    <text evidence="5">Methylates the class 1 translation termination release factors RF1/PrfA and RF2/PrfB on the glutamine residue of the universally conserved GGQ motif.</text>
</comment>
<dbReference type="Gene3D" id="3.40.50.150">
    <property type="entry name" value="Vaccinia Virus protein VP39"/>
    <property type="match status" value="1"/>
</dbReference>
<dbReference type="GO" id="GO:0102559">
    <property type="term" value="F:peptide chain release factor N(5)-glutamine methyltransferase activity"/>
    <property type="evidence" value="ECO:0007669"/>
    <property type="project" value="UniProtKB-EC"/>
</dbReference>
<dbReference type="PANTHER" id="PTHR18895">
    <property type="entry name" value="HEMK METHYLTRANSFERASE"/>
    <property type="match status" value="1"/>
</dbReference>
<dbReference type="SUPFAM" id="SSF53335">
    <property type="entry name" value="S-adenosyl-L-methionine-dependent methyltransferases"/>
    <property type="match status" value="1"/>
</dbReference>
<accession>A0A557QHI4</accession>
<dbReference type="Gene3D" id="1.10.8.10">
    <property type="entry name" value="DNA helicase RuvA subunit, C-terminal domain"/>
    <property type="match status" value="1"/>
</dbReference>
<evidence type="ECO:0000256" key="4">
    <source>
        <dbReference type="ARBA" id="ARBA00048391"/>
    </source>
</evidence>
<evidence type="ECO:0000259" key="7">
    <source>
        <dbReference type="Pfam" id="PF17827"/>
    </source>
</evidence>
<dbReference type="InterPro" id="IPR029063">
    <property type="entry name" value="SAM-dependent_MTases_sf"/>
</dbReference>
<evidence type="ECO:0000256" key="2">
    <source>
        <dbReference type="ARBA" id="ARBA00022679"/>
    </source>
</evidence>
<name>A0A557QHI4_9RHOO</name>
<feature type="binding site" evidence="5">
    <location>
        <begin position="116"/>
        <end position="120"/>
    </location>
    <ligand>
        <name>S-adenosyl-L-methionine</name>
        <dbReference type="ChEBI" id="CHEBI:59789"/>
    </ligand>
</feature>
<dbReference type="HAMAP" id="MF_02126">
    <property type="entry name" value="RF_methyltr_PrmC"/>
    <property type="match status" value="1"/>
</dbReference>
<evidence type="ECO:0000256" key="3">
    <source>
        <dbReference type="ARBA" id="ARBA00022691"/>
    </source>
</evidence>
<evidence type="ECO:0000313" key="9">
    <source>
        <dbReference type="Proteomes" id="UP000319502"/>
    </source>
</evidence>
<keyword evidence="1 5" id="KW-0489">Methyltransferase</keyword>
<dbReference type="InterPro" id="IPR002052">
    <property type="entry name" value="DNA_methylase_N6_adenine_CS"/>
</dbReference>
<feature type="binding site" evidence="5">
    <location>
        <begin position="182"/>
        <end position="185"/>
    </location>
    <ligand>
        <name>substrate</name>
    </ligand>
</feature>
<keyword evidence="9" id="KW-1185">Reference proteome</keyword>
<dbReference type="PROSITE" id="PS00092">
    <property type="entry name" value="N6_MTASE"/>
    <property type="match status" value="1"/>
</dbReference>
<evidence type="ECO:0000256" key="1">
    <source>
        <dbReference type="ARBA" id="ARBA00022603"/>
    </source>
</evidence>
<feature type="binding site" evidence="5">
    <location>
        <position position="139"/>
    </location>
    <ligand>
        <name>S-adenosyl-L-methionine</name>
        <dbReference type="ChEBI" id="CHEBI:59789"/>
    </ligand>
</feature>
<dbReference type="GO" id="GO:0032259">
    <property type="term" value="P:methylation"/>
    <property type="evidence" value="ECO:0007669"/>
    <property type="project" value="UniProtKB-KW"/>
</dbReference>
<proteinExistence type="inferred from homology"/>
<dbReference type="Pfam" id="PF05175">
    <property type="entry name" value="MTS"/>
    <property type="match status" value="1"/>
</dbReference>
<feature type="domain" description="Methyltransferase small" evidence="6">
    <location>
        <begin position="107"/>
        <end position="190"/>
    </location>
</feature>
<organism evidence="8 9">
    <name type="scientific">Denitromonas halophila</name>
    <dbReference type="NCBI Taxonomy" id="1629404"/>
    <lineage>
        <taxon>Bacteria</taxon>
        <taxon>Pseudomonadati</taxon>
        <taxon>Pseudomonadota</taxon>
        <taxon>Betaproteobacteria</taxon>
        <taxon>Rhodocyclales</taxon>
        <taxon>Zoogloeaceae</taxon>
        <taxon>Denitromonas</taxon>
    </lineage>
</organism>
<keyword evidence="2 5" id="KW-0808">Transferase</keyword>
<evidence type="ECO:0000313" key="8">
    <source>
        <dbReference type="EMBL" id="TVO52350.1"/>
    </source>
</evidence>
<dbReference type="Pfam" id="PF17827">
    <property type="entry name" value="PrmC_N"/>
    <property type="match status" value="1"/>
</dbReference>
<evidence type="ECO:0000259" key="6">
    <source>
        <dbReference type="Pfam" id="PF05175"/>
    </source>
</evidence>
<dbReference type="InterPro" id="IPR007848">
    <property type="entry name" value="Small_mtfrase_dom"/>
</dbReference>
<comment type="caution">
    <text evidence="8">The sequence shown here is derived from an EMBL/GenBank/DDBJ whole genome shotgun (WGS) entry which is preliminary data.</text>
</comment>
<dbReference type="RefSeq" id="WP_144310917.1">
    <property type="nucleotide sequence ID" value="NZ_VMNK01000017.1"/>
</dbReference>
<dbReference type="GO" id="GO:0003676">
    <property type="term" value="F:nucleic acid binding"/>
    <property type="evidence" value="ECO:0007669"/>
    <property type="project" value="InterPro"/>
</dbReference>
<dbReference type="NCBIfam" id="TIGR03534">
    <property type="entry name" value="RF_mod_PrmC"/>
    <property type="match status" value="1"/>
</dbReference>
<dbReference type="InterPro" id="IPR040758">
    <property type="entry name" value="PrmC_N"/>
</dbReference>
<feature type="binding site" evidence="5">
    <location>
        <position position="166"/>
    </location>
    <ligand>
        <name>S-adenosyl-L-methionine</name>
        <dbReference type="ChEBI" id="CHEBI:59789"/>
    </ligand>
</feature>
<evidence type="ECO:0000256" key="5">
    <source>
        <dbReference type="HAMAP-Rule" id="MF_02126"/>
    </source>
</evidence>
<dbReference type="EC" id="2.1.1.297" evidence="5"/>
<dbReference type="CDD" id="cd02440">
    <property type="entry name" value="AdoMet_MTases"/>
    <property type="match status" value="1"/>
</dbReference>
<dbReference type="InterPro" id="IPR050320">
    <property type="entry name" value="N5-glutamine_MTase"/>
</dbReference>
<reference evidence="8 9" key="1">
    <citation type="submission" date="2019-07" db="EMBL/GenBank/DDBJ databases">
        <title>The pathways for chlorine oxyanion respiration interact through the shared metabolite chlorate.</title>
        <authorList>
            <person name="Barnum T.P."/>
            <person name="Cheng Y."/>
            <person name="Hill K.A."/>
            <person name="Lucas L.N."/>
            <person name="Carlson H.K."/>
            <person name="Coates J.D."/>
        </authorList>
    </citation>
    <scope>NUCLEOTIDE SEQUENCE [LARGE SCALE GENOMIC DNA]</scope>
    <source>
        <strain evidence="8 9">SFB-3</strain>
    </source>
</reference>
<dbReference type="NCBIfam" id="TIGR00536">
    <property type="entry name" value="hemK_fam"/>
    <property type="match status" value="1"/>
</dbReference>
<keyword evidence="3 5" id="KW-0949">S-adenosyl-L-methionine</keyword>
<feature type="domain" description="Release factor glutamine methyltransferase N-terminal" evidence="7">
    <location>
        <begin position="10"/>
        <end position="72"/>
    </location>
</feature>
<comment type="catalytic activity">
    <reaction evidence="4 5">
        <text>L-glutaminyl-[peptide chain release factor] + S-adenosyl-L-methionine = N(5)-methyl-L-glutaminyl-[peptide chain release factor] + S-adenosyl-L-homocysteine + H(+)</text>
        <dbReference type="Rhea" id="RHEA:42896"/>
        <dbReference type="Rhea" id="RHEA-COMP:10271"/>
        <dbReference type="Rhea" id="RHEA-COMP:10272"/>
        <dbReference type="ChEBI" id="CHEBI:15378"/>
        <dbReference type="ChEBI" id="CHEBI:30011"/>
        <dbReference type="ChEBI" id="CHEBI:57856"/>
        <dbReference type="ChEBI" id="CHEBI:59789"/>
        <dbReference type="ChEBI" id="CHEBI:61891"/>
        <dbReference type="EC" id="2.1.1.297"/>
    </reaction>
</comment>
<dbReference type="Proteomes" id="UP000319502">
    <property type="component" value="Unassembled WGS sequence"/>
</dbReference>
<dbReference type="FunFam" id="3.40.50.150:FF:000053">
    <property type="entry name" value="Release factor glutamine methyltransferase"/>
    <property type="match status" value="1"/>
</dbReference>
<dbReference type="PANTHER" id="PTHR18895:SF74">
    <property type="entry name" value="MTRF1L RELEASE FACTOR GLUTAMINE METHYLTRANSFERASE"/>
    <property type="match status" value="1"/>
</dbReference>
<dbReference type="OrthoDB" id="9800643at2"/>
<feature type="binding site" evidence="5">
    <location>
        <position position="182"/>
    </location>
    <ligand>
        <name>S-adenosyl-L-methionine</name>
        <dbReference type="ChEBI" id="CHEBI:59789"/>
    </ligand>
</feature>
<dbReference type="AlphaFoldDB" id="A0A557QHI4"/>
<comment type="similarity">
    <text evidence="5">Belongs to the protein N5-glutamine methyltransferase family. PrmC subfamily.</text>
</comment>
<dbReference type="InterPro" id="IPR004556">
    <property type="entry name" value="HemK-like"/>
</dbReference>
<gene>
    <name evidence="5 8" type="primary">prmC</name>
    <name evidence="8" type="ORF">FHP91_18160</name>
</gene>
<dbReference type="InterPro" id="IPR019874">
    <property type="entry name" value="RF_methyltr_PrmC"/>
</dbReference>
<dbReference type="EMBL" id="VMNK01000017">
    <property type="protein sequence ID" value="TVO52350.1"/>
    <property type="molecule type" value="Genomic_DNA"/>
</dbReference>
<sequence length="281" mass="30069">MTSVESIGSALAACRGRIDRVDARILLAEVIGRPASYLVAYPEVPLTVEQQHRFAGWVARREHGEPVAYLVGSREFYGRRFEVSPAVLIPRPETEGLVELAKDAFPTAPRAVLDLGTGSGAIAITLALLWPDAEVMAVDRSAEALAVATRNAHQLGARVRFAESDWFSAVPAAMRFDLIVSNPPYVAAGDPHLAEGDVRFEPASALAAGPDGLDDIRRIAAESGPRLAPDACLFIEHGYDQAEAVSAILRRSGLKRVQSWPDLAGIPRVTGGWLDASADEA</sequence>